<dbReference type="Proteomes" id="UP000053424">
    <property type="component" value="Unassembled WGS sequence"/>
</dbReference>
<reference evidence="2" key="2">
    <citation type="submission" date="2015-01" db="EMBL/GenBank/DDBJ databases">
        <title>Evolutionary Origins and Diversification of the Mycorrhizal Mutualists.</title>
        <authorList>
            <consortium name="DOE Joint Genome Institute"/>
            <consortium name="Mycorrhizal Genomics Consortium"/>
            <person name="Kohler A."/>
            <person name="Kuo A."/>
            <person name="Nagy L.G."/>
            <person name="Floudas D."/>
            <person name="Copeland A."/>
            <person name="Barry K.W."/>
            <person name="Cichocki N."/>
            <person name="Veneault-Fourrey C."/>
            <person name="LaButti K."/>
            <person name="Lindquist E.A."/>
            <person name="Lipzen A."/>
            <person name="Lundell T."/>
            <person name="Morin E."/>
            <person name="Murat C."/>
            <person name="Riley R."/>
            <person name="Ohm R."/>
            <person name="Sun H."/>
            <person name="Tunlid A."/>
            <person name="Henrissat B."/>
            <person name="Grigoriev I.V."/>
            <person name="Hibbett D.S."/>
            <person name="Martin F."/>
        </authorList>
    </citation>
    <scope>NUCLEOTIDE SEQUENCE [LARGE SCALE GENOMIC DNA]</scope>
    <source>
        <strain evidence="2">h7</strain>
    </source>
</reference>
<proteinExistence type="predicted"/>
<name>A0A0C2YL42_HEBCY</name>
<evidence type="ECO:0000313" key="1">
    <source>
        <dbReference type="EMBL" id="KIM41737.1"/>
    </source>
</evidence>
<accession>A0A0C2YL42</accession>
<dbReference type="OrthoDB" id="5429442at2759"/>
<evidence type="ECO:0000313" key="2">
    <source>
        <dbReference type="Proteomes" id="UP000053424"/>
    </source>
</evidence>
<organism evidence="1 2">
    <name type="scientific">Hebeloma cylindrosporum</name>
    <dbReference type="NCBI Taxonomy" id="76867"/>
    <lineage>
        <taxon>Eukaryota</taxon>
        <taxon>Fungi</taxon>
        <taxon>Dikarya</taxon>
        <taxon>Basidiomycota</taxon>
        <taxon>Agaricomycotina</taxon>
        <taxon>Agaricomycetes</taxon>
        <taxon>Agaricomycetidae</taxon>
        <taxon>Agaricales</taxon>
        <taxon>Agaricineae</taxon>
        <taxon>Hymenogastraceae</taxon>
        <taxon>Hebeloma</taxon>
    </lineage>
</organism>
<dbReference type="AlphaFoldDB" id="A0A0C2YL42"/>
<dbReference type="HOGENOM" id="CLU_1949061_0_0_1"/>
<sequence>MFQAQTIQATRFFVSVMEIRRMFSAGSFVQSSSLDNDHAAIMDYTKLKQERISSTKIAPYDMITAVTQRAINKQFEKMHKVNSTLKTLSILSADPDDPYSRLDAELNAPTIELRLGTESEPLGLCLLLI</sequence>
<reference evidence="1 2" key="1">
    <citation type="submission" date="2014-04" db="EMBL/GenBank/DDBJ databases">
        <authorList>
            <consortium name="DOE Joint Genome Institute"/>
            <person name="Kuo A."/>
            <person name="Gay G."/>
            <person name="Dore J."/>
            <person name="Kohler A."/>
            <person name="Nagy L.G."/>
            <person name="Floudas D."/>
            <person name="Copeland A."/>
            <person name="Barry K.W."/>
            <person name="Cichocki N."/>
            <person name="Veneault-Fourrey C."/>
            <person name="LaButti K."/>
            <person name="Lindquist E.A."/>
            <person name="Lipzen A."/>
            <person name="Lundell T."/>
            <person name="Morin E."/>
            <person name="Murat C."/>
            <person name="Sun H."/>
            <person name="Tunlid A."/>
            <person name="Henrissat B."/>
            <person name="Grigoriev I.V."/>
            <person name="Hibbett D.S."/>
            <person name="Martin F."/>
            <person name="Nordberg H.P."/>
            <person name="Cantor M.N."/>
            <person name="Hua S.X."/>
        </authorList>
    </citation>
    <scope>NUCLEOTIDE SEQUENCE [LARGE SCALE GENOMIC DNA]</scope>
    <source>
        <strain evidence="2">h7</strain>
    </source>
</reference>
<protein>
    <submittedName>
        <fullName evidence="1">Uncharacterized protein</fullName>
    </submittedName>
</protein>
<gene>
    <name evidence="1" type="ORF">M413DRAFT_137227</name>
</gene>
<dbReference type="EMBL" id="KN831779">
    <property type="protein sequence ID" value="KIM41737.1"/>
    <property type="molecule type" value="Genomic_DNA"/>
</dbReference>
<keyword evidence="2" id="KW-1185">Reference proteome</keyword>